<dbReference type="AlphaFoldDB" id="I8IS88"/>
<sequence length="121" mass="13887">MQPLPRVWPIPSGSTTPGSGSVHQVTRYSSSRHKYRFTNKHIYKTLLDFVLSSASYLTEPYVFLFCFTMSDDGSHHFSNEQGWRMDDADKIPIEEYSHTVIDLENEVNRVMTEVNTNPSLA</sequence>
<dbReference type="EMBL" id="AKHY01000084">
    <property type="protein sequence ID" value="EIT82281.1"/>
    <property type="molecule type" value="Genomic_DNA"/>
</dbReference>
<comment type="caution">
    <text evidence="2">The sequence shown here is derived from an EMBL/GenBank/DDBJ whole genome shotgun (WGS) entry which is preliminary data.</text>
</comment>
<feature type="compositionally biased region" description="Low complexity" evidence="1">
    <location>
        <begin position="11"/>
        <end position="21"/>
    </location>
</feature>
<gene>
    <name evidence="2" type="ORF">Ao3042_00546</name>
</gene>
<dbReference type="Proteomes" id="UP000002812">
    <property type="component" value="Unassembled WGS sequence"/>
</dbReference>
<accession>I8IS88</accession>
<organism evidence="2 3">
    <name type="scientific">Aspergillus oryzae (strain 3.042)</name>
    <name type="common">Yellow koji mold</name>
    <dbReference type="NCBI Taxonomy" id="1160506"/>
    <lineage>
        <taxon>Eukaryota</taxon>
        <taxon>Fungi</taxon>
        <taxon>Dikarya</taxon>
        <taxon>Ascomycota</taxon>
        <taxon>Pezizomycotina</taxon>
        <taxon>Eurotiomycetes</taxon>
        <taxon>Eurotiomycetidae</taxon>
        <taxon>Eurotiales</taxon>
        <taxon>Aspergillaceae</taxon>
        <taxon>Aspergillus</taxon>
        <taxon>Aspergillus subgen. Circumdati</taxon>
    </lineage>
</organism>
<evidence type="ECO:0000256" key="1">
    <source>
        <dbReference type="SAM" id="MobiDB-lite"/>
    </source>
</evidence>
<feature type="region of interest" description="Disordered" evidence="1">
    <location>
        <begin position="1"/>
        <end position="25"/>
    </location>
</feature>
<evidence type="ECO:0000313" key="2">
    <source>
        <dbReference type="EMBL" id="EIT82281.1"/>
    </source>
</evidence>
<dbReference type="HOGENOM" id="CLU_2037533_0_0_1"/>
<protein>
    <submittedName>
        <fullName evidence="2">Uncharacterized protein</fullName>
    </submittedName>
</protein>
<proteinExistence type="predicted"/>
<name>I8IS88_ASPO3</name>
<reference evidence="3" key="2">
    <citation type="submission" date="2012-06" db="EMBL/GenBank/DDBJ databases">
        <title>Comparative genomic analyses of Aspergillus oryzae 3.042 and A. oryzae RIB40 for soy-sauce fermentation.</title>
        <authorList>
            <person name="Zhao G."/>
            <person name="Hou L."/>
            <person name="Wang C."/>
            <person name="Cao X."/>
        </authorList>
    </citation>
    <scope>NUCLEOTIDE SEQUENCE [LARGE SCALE GENOMIC DNA]</scope>
    <source>
        <strain evidence="3">3.042</strain>
    </source>
</reference>
<reference evidence="2 3" key="1">
    <citation type="journal article" date="2012" name="Eukaryot. Cell">
        <title>Draft genome sequence of Aspergillus oryzae strain 3.042.</title>
        <authorList>
            <person name="Zhao G."/>
            <person name="Yao Y."/>
            <person name="Qi W."/>
            <person name="Wang C."/>
            <person name="Hou L."/>
            <person name="Zeng B."/>
            <person name="Cao X."/>
        </authorList>
    </citation>
    <scope>NUCLEOTIDE SEQUENCE [LARGE SCALE GENOMIC DNA]</scope>
    <source>
        <strain evidence="2 3">3.042</strain>
    </source>
</reference>
<evidence type="ECO:0000313" key="3">
    <source>
        <dbReference type="Proteomes" id="UP000002812"/>
    </source>
</evidence>